<dbReference type="Proteomes" id="UP001152759">
    <property type="component" value="Chromosome 6"/>
</dbReference>
<dbReference type="InterPro" id="IPR038308">
    <property type="entry name" value="RFXAP_C_sf"/>
</dbReference>
<accession>A0A9P0CGC6</accession>
<dbReference type="Gene3D" id="6.10.290.30">
    <property type="entry name" value="Regulatory factor X-associated C-terminal binding domain"/>
    <property type="match status" value="1"/>
</dbReference>
<dbReference type="EMBL" id="OU963867">
    <property type="protein sequence ID" value="CAH0773296.1"/>
    <property type="molecule type" value="Genomic_DNA"/>
</dbReference>
<organism evidence="2 3">
    <name type="scientific">Bemisia tabaci</name>
    <name type="common">Sweetpotato whitefly</name>
    <name type="synonym">Aleurodes tabaci</name>
    <dbReference type="NCBI Taxonomy" id="7038"/>
    <lineage>
        <taxon>Eukaryota</taxon>
        <taxon>Metazoa</taxon>
        <taxon>Ecdysozoa</taxon>
        <taxon>Arthropoda</taxon>
        <taxon>Hexapoda</taxon>
        <taxon>Insecta</taxon>
        <taxon>Pterygota</taxon>
        <taxon>Neoptera</taxon>
        <taxon>Paraneoptera</taxon>
        <taxon>Hemiptera</taxon>
        <taxon>Sternorrhyncha</taxon>
        <taxon>Aleyrodoidea</taxon>
        <taxon>Aleyrodidae</taxon>
        <taxon>Aleyrodinae</taxon>
        <taxon>Bemisia</taxon>
    </lineage>
</organism>
<keyword evidence="3" id="KW-1185">Reference proteome</keyword>
<evidence type="ECO:0000313" key="3">
    <source>
        <dbReference type="Proteomes" id="UP001152759"/>
    </source>
</evidence>
<evidence type="ECO:0000256" key="1">
    <source>
        <dbReference type="SAM" id="MobiDB-lite"/>
    </source>
</evidence>
<gene>
    <name evidence="2" type="ORF">BEMITA_LOCUS9802</name>
</gene>
<feature type="compositionally biased region" description="Basic and acidic residues" evidence="1">
    <location>
        <begin position="23"/>
        <end position="32"/>
    </location>
</feature>
<dbReference type="AlphaFoldDB" id="A0A9P0CGC6"/>
<evidence type="ECO:0000313" key="2">
    <source>
        <dbReference type="EMBL" id="CAH0773296.1"/>
    </source>
</evidence>
<name>A0A9P0CGC6_BEMTA</name>
<sequence>MDEHGEGHTTSQAGRTPKNSVEISKEMSREDQEGTVIVVEKEVGNAAEDSLKRRLSTSGSSEDDEVCKRPKSSGSTADEADHSAGDEIELSSNEGESSSHSDGSDDSADDPQVLDDILSIKKMELLQHPQVKAFLQEKIDQAKKKGK</sequence>
<reference evidence="2" key="1">
    <citation type="submission" date="2021-12" db="EMBL/GenBank/DDBJ databases">
        <authorList>
            <person name="King R."/>
        </authorList>
    </citation>
    <scope>NUCLEOTIDE SEQUENCE</scope>
</reference>
<proteinExistence type="predicted"/>
<feature type="compositionally biased region" description="Polar residues" evidence="1">
    <location>
        <begin position="8"/>
        <end position="22"/>
    </location>
</feature>
<feature type="compositionally biased region" description="Acidic residues" evidence="1">
    <location>
        <begin position="104"/>
        <end position="113"/>
    </location>
</feature>
<feature type="region of interest" description="Disordered" evidence="1">
    <location>
        <begin position="1"/>
        <end position="115"/>
    </location>
</feature>
<protein>
    <submittedName>
        <fullName evidence="2">Uncharacterized protein</fullName>
    </submittedName>
</protein>